<dbReference type="InterPro" id="IPR016136">
    <property type="entry name" value="DNA_helicase_N/primase_C"/>
</dbReference>
<dbReference type="InterPro" id="IPR004042">
    <property type="entry name" value="Intein_endonuc_central"/>
</dbReference>
<gene>
    <name evidence="18" type="primary">dnaB</name>
    <name evidence="18" type="ORF">H8B15_03080</name>
</gene>
<keyword evidence="9 14" id="KW-0238">DNA-binding</keyword>
<dbReference type="InterPro" id="IPR036185">
    <property type="entry name" value="DNA_heli_DnaB-like_N_sf"/>
</dbReference>
<keyword evidence="8 14" id="KW-0067">ATP-binding</keyword>
<evidence type="ECO:0000256" key="6">
    <source>
        <dbReference type="ARBA" id="ARBA00022801"/>
    </source>
</evidence>
<dbReference type="SUPFAM" id="SSF51294">
    <property type="entry name" value="Hedgehog/intein (Hint) domain"/>
    <property type="match status" value="1"/>
</dbReference>
<dbReference type="InterPro" id="IPR007693">
    <property type="entry name" value="DNA_helicase_DnaB-like_N"/>
</dbReference>
<dbReference type="Proteomes" id="UP000622017">
    <property type="component" value="Unassembled WGS sequence"/>
</dbReference>
<evidence type="ECO:0000256" key="13">
    <source>
        <dbReference type="NCBIfam" id="TIGR00665"/>
    </source>
</evidence>
<dbReference type="EC" id="5.6.2.3" evidence="13 14"/>
<evidence type="ECO:0000313" key="18">
    <source>
        <dbReference type="EMBL" id="MBC6609889.1"/>
    </source>
</evidence>
<keyword evidence="6 14" id="KW-0378">Hydrolase</keyword>
<name>A0ABR7MFP5_9BACT</name>
<dbReference type="CDD" id="cd00984">
    <property type="entry name" value="DnaB_C"/>
    <property type="match status" value="1"/>
</dbReference>
<keyword evidence="7 14" id="KW-0347">Helicase</keyword>
<protein>
    <recommendedName>
        <fullName evidence="13 14">Replicative DNA helicase</fullName>
        <ecNumber evidence="13 14">5.6.2.3</ecNumber>
    </recommendedName>
</protein>
<dbReference type="PANTHER" id="PTHR30153:SF2">
    <property type="entry name" value="REPLICATIVE DNA HELICASE"/>
    <property type="match status" value="1"/>
</dbReference>
<dbReference type="Pfam" id="PF03796">
    <property type="entry name" value="DnaB_C"/>
    <property type="match status" value="1"/>
</dbReference>
<comment type="function">
    <text evidence="14">The main replicative DNA helicase, it participates in initiation and elongation during chromosome replication. Travels ahead of the DNA replisome, separating dsDNA into templates for DNA synthesis. A processive ATP-dependent 5'-3' DNA helicase it has DNA-dependent ATPase activity.</text>
</comment>
<dbReference type="InterPro" id="IPR004860">
    <property type="entry name" value="LAGLIDADG_dom"/>
</dbReference>
<dbReference type="InterPro" id="IPR007694">
    <property type="entry name" value="DNA_helicase_DnaB-like_C"/>
</dbReference>
<keyword evidence="10" id="KW-0413">Isomerase</keyword>
<dbReference type="PANTHER" id="PTHR30153">
    <property type="entry name" value="REPLICATIVE DNA HELICASE DNAB"/>
    <property type="match status" value="1"/>
</dbReference>
<evidence type="ECO:0000256" key="9">
    <source>
        <dbReference type="ARBA" id="ARBA00023125"/>
    </source>
</evidence>
<dbReference type="InterPro" id="IPR036844">
    <property type="entry name" value="Hint_dom_sf"/>
</dbReference>
<evidence type="ECO:0000256" key="15">
    <source>
        <dbReference type="SAM" id="MobiDB-lite"/>
    </source>
</evidence>
<dbReference type="EMBL" id="JACSCY010000002">
    <property type="protein sequence ID" value="MBC6609889.1"/>
    <property type="molecule type" value="Genomic_DNA"/>
</dbReference>
<dbReference type="PROSITE" id="PS51199">
    <property type="entry name" value="SF4_HELICASE"/>
    <property type="match status" value="2"/>
</dbReference>
<dbReference type="GO" id="GO:0003678">
    <property type="term" value="F:DNA helicase activity"/>
    <property type="evidence" value="ECO:0007669"/>
    <property type="project" value="UniProtKB-EC"/>
</dbReference>
<evidence type="ECO:0000256" key="8">
    <source>
        <dbReference type="ARBA" id="ARBA00022840"/>
    </source>
</evidence>
<evidence type="ECO:0000256" key="12">
    <source>
        <dbReference type="ARBA" id="ARBA00048954"/>
    </source>
</evidence>
<feature type="domain" description="DOD-type homing endonuclease" evidence="16">
    <location>
        <begin position="364"/>
        <end position="499"/>
    </location>
</feature>
<keyword evidence="2 14" id="KW-0639">Primosome</keyword>
<keyword evidence="4" id="KW-0677">Repeat</keyword>
<evidence type="ECO:0000259" key="17">
    <source>
        <dbReference type="PROSITE" id="PS51199"/>
    </source>
</evidence>
<feature type="compositionally biased region" description="Basic and acidic residues" evidence="15">
    <location>
        <begin position="1"/>
        <end position="10"/>
    </location>
</feature>
<dbReference type="Gene3D" id="1.10.860.10">
    <property type="entry name" value="DNAb Helicase, Chain A"/>
    <property type="match status" value="1"/>
</dbReference>
<comment type="similarity">
    <text evidence="1 14">Belongs to the helicase family. DnaB subfamily.</text>
</comment>
<evidence type="ECO:0000256" key="10">
    <source>
        <dbReference type="ARBA" id="ARBA00023235"/>
    </source>
</evidence>
<evidence type="ECO:0000256" key="1">
    <source>
        <dbReference type="ARBA" id="ARBA00008428"/>
    </source>
</evidence>
<dbReference type="InterPro" id="IPR007692">
    <property type="entry name" value="DNA_helicase_DnaB"/>
</dbReference>
<dbReference type="Pfam" id="PF05203">
    <property type="entry name" value="Hom_end_hint"/>
    <property type="match status" value="1"/>
</dbReference>
<keyword evidence="5 14" id="KW-0547">Nucleotide-binding</keyword>
<dbReference type="NCBIfam" id="TIGR00665">
    <property type="entry name" value="DnaB"/>
    <property type="match status" value="1"/>
</dbReference>
<evidence type="ECO:0000259" key="16">
    <source>
        <dbReference type="PROSITE" id="PS50819"/>
    </source>
</evidence>
<evidence type="ECO:0000256" key="14">
    <source>
        <dbReference type="RuleBase" id="RU362085"/>
    </source>
</evidence>
<organism evidence="18 19">
    <name type="scientific">Hymenobacter citatus</name>
    <dbReference type="NCBI Taxonomy" id="2763506"/>
    <lineage>
        <taxon>Bacteria</taxon>
        <taxon>Pseudomonadati</taxon>
        <taxon>Bacteroidota</taxon>
        <taxon>Cytophagia</taxon>
        <taxon>Cytophagales</taxon>
        <taxon>Hymenobacteraceae</taxon>
        <taxon>Hymenobacter</taxon>
    </lineage>
</organism>
<evidence type="ECO:0000256" key="7">
    <source>
        <dbReference type="ARBA" id="ARBA00022806"/>
    </source>
</evidence>
<feature type="region of interest" description="Disordered" evidence="15">
    <location>
        <begin position="858"/>
        <end position="880"/>
    </location>
</feature>
<evidence type="ECO:0000256" key="11">
    <source>
        <dbReference type="ARBA" id="ARBA00044940"/>
    </source>
</evidence>
<comment type="catalytic activity">
    <reaction evidence="12 14">
        <text>ATP + H2O = ADP + phosphate + H(+)</text>
        <dbReference type="Rhea" id="RHEA:13065"/>
        <dbReference type="ChEBI" id="CHEBI:15377"/>
        <dbReference type="ChEBI" id="CHEBI:15378"/>
        <dbReference type="ChEBI" id="CHEBI:30616"/>
        <dbReference type="ChEBI" id="CHEBI:43474"/>
        <dbReference type="ChEBI" id="CHEBI:456216"/>
        <dbReference type="EC" id="5.6.2.3"/>
    </reaction>
</comment>
<dbReference type="Pfam" id="PF00772">
    <property type="entry name" value="DnaB"/>
    <property type="match status" value="1"/>
</dbReference>
<dbReference type="PROSITE" id="PS50819">
    <property type="entry name" value="INTEIN_ENDONUCLEASE"/>
    <property type="match status" value="1"/>
</dbReference>
<dbReference type="InterPro" id="IPR007868">
    <property type="entry name" value="Hom_end_hint"/>
</dbReference>
<evidence type="ECO:0000256" key="3">
    <source>
        <dbReference type="ARBA" id="ARBA00022705"/>
    </source>
</evidence>
<dbReference type="Gene3D" id="3.10.28.10">
    <property type="entry name" value="Homing endonucleases"/>
    <property type="match status" value="1"/>
</dbReference>
<feature type="domain" description="SF4 helicase" evidence="17">
    <location>
        <begin position="206"/>
        <end position="243"/>
    </location>
</feature>
<evidence type="ECO:0000313" key="19">
    <source>
        <dbReference type="Proteomes" id="UP000622017"/>
    </source>
</evidence>
<dbReference type="SUPFAM" id="SSF52540">
    <property type="entry name" value="P-loop containing nucleoside triphosphate hydrolases"/>
    <property type="match status" value="2"/>
</dbReference>
<dbReference type="Gene3D" id="2.170.16.10">
    <property type="entry name" value="Hedgehog/Intein (Hint) domain"/>
    <property type="match status" value="1"/>
</dbReference>
<dbReference type="InterPro" id="IPR027417">
    <property type="entry name" value="P-loop_NTPase"/>
</dbReference>
<sequence length="880" mass="98082">MNDRMDDRLKQSASRAKAAWNSRPPAMTMAAPAGKLPPQARELEAAVLGALMLEKDALTTVIDILKPQSFYDDRHQSIFKAILSLFDKSEPIDLLTVNQELKELGELEMAGGTHYVANLTFKVNSAANIEYHARIITENAIKRELIRIASEIHRDAFEDTTDVFNLLDATEQALFEVSESNIRKNFDDMRSLMGKAIKELEEKKNQKDGLTGVPSGFSALDRVTSGWQPSDLVIIAARPGMGKCLGKGTKVLMYDGTLRNVEDVQAGELLMGDDSTPRRVRSIARGRENMYWVRQNKAEDYRVNESHILSLKRSRTEGPHRKGDVLNITVKDWLTKSDKFRSNYKGYKVPVAFAAQDVPVDPYFLGVWLGDGSSANCRITAQDAEIIEYLNEYADALDLQVTVGVVADRCNSYGITRGRQGGSLAQFSLQDELRQLGVLGDKHIPQTYLINSRENRLRLLAGLIDSDGHLDPVSNGYEITQKNHRLARQIKFLADSLGFRTSLKKKRAAISAIGYESEVYRVRIYGDISCVPVRIARKKAQPWQSPVDWRVTGITVEFDQEDDYYGFEIDGNRLFLLQDMTVTHNTAFVVSAMRNAAVDHKKPVAIFSLEMSSIQLVNRLISAEAELDSEKIKKGNLADYEWAQLNHKISSLSSAPIFIDDTPALSIRELRTKCRRLKAHHDIQMIIIDYLQLMTGNSDGGKGAGNREQEIASISRALKGIAKELNVPVLALSQLSRSVETRGGDKKPQLSDLRESGSIEQDADMVVFLYRPEYYKITEDEMGNPTQGMGEVIIAKHRNGSLETVQLKFIGRFTKFADLDGVGGFEGGDYNPGAFPTSTFDEEPGAFAPNTIRLGSRINNDGPAPQAFPRSNFGNEDPPF</sequence>
<feature type="region of interest" description="Disordered" evidence="15">
    <location>
        <begin position="1"/>
        <end position="24"/>
    </location>
</feature>
<evidence type="ECO:0000256" key="4">
    <source>
        <dbReference type="ARBA" id="ARBA00022737"/>
    </source>
</evidence>
<evidence type="ECO:0000256" key="5">
    <source>
        <dbReference type="ARBA" id="ARBA00022741"/>
    </source>
</evidence>
<accession>A0ABR7MFP5</accession>
<feature type="domain" description="SF4 helicase" evidence="17">
    <location>
        <begin position="586"/>
        <end position="823"/>
    </location>
</feature>
<dbReference type="Pfam" id="PF14528">
    <property type="entry name" value="LAGLIDADG_3"/>
    <property type="match status" value="1"/>
</dbReference>
<keyword evidence="19" id="KW-1185">Reference proteome</keyword>
<proteinExistence type="inferred from homology"/>
<dbReference type="InterPro" id="IPR027434">
    <property type="entry name" value="Homing_endonucl"/>
</dbReference>
<evidence type="ECO:0000256" key="2">
    <source>
        <dbReference type="ARBA" id="ARBA00022515"/>
    </source>
</evidence>
<dbReference type="SUPFAM" id="SSF55608">
    <property type="entry name" value="Homing endonucleases"/>
    <property type="match status" value="1"/>
</dbReference>
<dbReference type="GO" id="GO:0016787">
    <property type="term" value="F:hydrolase activity"/>
    <property type="evidence" value="ECO:0007669"/>
    <property type="project" value="UniProtKB-KW"/>
</dbReference>
<dbReference type="Gene3D" id="3.40.50.300">
    <property type="entry name" value="P-loop containing nucleotide triphosphate hydrolases"/>
    <property type="match status" value="2"/>
</dbReference>
<comment type="function">
    <text evidence="11 14">The intein is an endonuclease.</text>
</comment>
<keyword evidence="3 14" id="KW-0235">DNA replication</keyword>
<reference evidence="18 19" key="1">
    <citation type="submission" date="2020-08" db="EMBL/GenBank/DDBJ databases">
        <title>Hymenobacter sp.</title>
        <authorList>
            <person name="Kim M.K."/>
        </authorList>
    </citation>
    <scope>NUCLEOTIDE SEQUENCE [LARGE SCALE GENOMIC DNA]</scope>
    <source>
        <strain evidence="18 19">BT507</strain>
    </source>
</reference>
<comment type="caution">
    <text evidence="18">The sequence shown here is derived from an EMBL/GenBank/DDBJ whole genome shotgun (WGS) entry which is preliminary data.</text>
</comment>
<dbReference type="SUPFAM" id="SSF48024">
    <property type="entry name" value="N-terminal domain of DnaB helicase"/>
    <property type="match status" value="1"/>
</dbReference>